<evidence type="ECO:0000313" key="2">
    <source>
        <dbReference type="Proteomes" id="UP000642070"/>
    </source>
</evidence>
<comment type="caution">
    <text evidence="1">The sequence shown here is derived from an EMBL/GenBank/DDBJ whole genome shotgun (WGS) entry which is preliminary data.</text>
</comment>
<evidence type="ECO:0000313" key="1">
    <source>
        <dbReference type="EMBL" id="GGM78338.1"/>
    </source>
</evidence>
<gene>
    <name evidence="1" type="ORF">GCM10007977_094840</name>
</gene>
<dbReference type="AlphaFoldDB" id="A0A917X6G0"/>
<sequence length="180" mass="19647">MIVAMGLFSRRPPTPVERLMKAAKLPTAGGELPLDEIAADVLRRPGKQAAAVLAVVEELCADEPKVAMSFLEDLQNIASHGAGELLTAEELLPLRGPRTVEAWETVDRFWAKVVAWCDETGVTLESSDSLRRVEDPRLLAILRGTYRSLPDGRRVGLTDVLHFEKVVGEGMPVVGFHPQA</sequence>
<name>A0A917X6G0_9ACTN</name>
<protein>
    <submittedName>
        <fullName evidence="1">Uncharacterized protein</fullName>
    </submittedName>
</protein>
<dbReference type="EMBL" id="BMPI01000077">
    <property type="protein sequence ID" value="GGM78338.1"/>
    <property type="molecule type" value="Genomic_DNA"/>
</dbReference>
<accession>A0A917X6G0</accession>
<dbReference type="Proteomes" id="UP000642070">
    <property type="component" value="Unassembled WGS sequence"/>
</dbReference>
<reference evidence="1" key="1">
    <citation type="journal article" date="2014" name="Int. J. Syst. Evol. Microbiol.">
        <title>Complete genome sequence of Corynebacterium casei LMG S-19264T (=DSM 44701T), isolated from a smear-ripened cheese.</title>
        <authorList>
            <consortium name="US DOE Joint Genome Institute (JGI-PGF)"/>
            <person name="Walter F."/>
            <person name="Albersmeier A."/>
            <person name="Kalinowski J."/>
            <person name="Ruckert C."/>
        </authorList>
    </citation>
    <scope>NUCLEOTIDE SEQUENCE</scope>
    <source>
        <strain evidence="1">JCM 19831</strain>
    </source>
</reference>
<reference evidence="1" key="2">
    <citation type="submission" date="2020-09" db="EMBL/GenBank/DDBJ databases">
        <authorList>
            <person name="Sun Q."/>
            <person name="Ohkuma M."/>
        </authorList>
    </citation>
    <scope>NUCLEOTIDE SEQUENCE</scope>
    <source>
        <strain evidence="1">JCM 19831</strain>
    </source>
</reference>
<keyword evidence="2" id="KW-1185">Reference proteome</keyword>
<organism evidence="1 2">
    <name type="scientific">Dactylosporangium sucinum</name>
    <dbReference type="NCBI Taxonomy" id="1424081"/>
    <lineage>
        <taxon>Bacteria</taxon>
        <taxon>Bacillati</taxon>
        <taxon>Actinomycetota</taxon>
        <taxon>Actinomycetes</taxon>
        <taxon>Micromonosporales</taxon>
        <taxon>Micromonosporaceae</taxon>
        <taxon>Dactylosporangium</taxon>
    </lineage>
</organism>
<proteinExistence type="predicted"/>